<evidence type="ECO:0000256" key="1">
    <source>
        <dbReference type="SAM" id="MobiDB-lite"/>
    </source>
</evidence>
<dbReference type="Gene3D" id="3.30.460.10">
    <property type="entry name" value="Beta Polymerase, domain 2"/>
    <property type="match status" value="2"/>
</dbReference>
<feature type="region of interest" description="Disordered" evidence="1">
    <location>
        <begin position="1"/>
        <end position="21"/>
    </location>
</feature>
<accession>A0AAE9ZFM2</accession>
<evidence type="ECO:0000313" key="3">
    <source>
        <dbReference type="EMBL" id="WDI32077.1"/>
    </source>
</evidence>
<dbReference type="KEGG" id="hfl:PUV54_02590"/>
<dbReference type="InterPro" id="IPR023057">
    <property type="entry name" value="GlnE"/>
</dbReference>
<dbReference type="RefSeq" id="WP_274493965.1">
    <property type="nucleotide sequence ID" value="NZ_CP118166.1"/>
</dbReference>
<dbReference type="GO" id="GO:0000820">
    <property type="term" value="P:regulation of glutamine family amino acid metabolic process"/>
    <property type="evidence" value="ECO:0007669"/>
    <property type="project" value="TreeGrafter"/>
</dbReference>
<name>A0AAE9ZFM2_9PROT</name>
<feature type="compositionally biased region" description="Low complexity" evidence="1">
    <location>
        <begin position="1"/>
        <end position="11"/>
    </location>
</feature>
<dbReference type="InterPro" id="IPR043519">
    <property type="entry name" value="NT_sf"/>
</dbReference>
<proteinExistence type="predicted"/>
<dbReference type="SUPFAM" id="SSF81593">
    <property type="entry name" value="Nucleotidyltransferase substrate binding subunit/domain"/>
    <property type="match status" value="1"/>
</dbReference>
<keyword evidence="4" id="KW-1185">Reference proteome</keyword>
<dbReference type="InterPro" id="IPR005190">
    <property type="entry name" value="GlnE_rpt_dom"/>
</dbReference>
<dbReference type="GO" id="GO:0008882">
    <property type="term" value="F:[glutamate-ammonia-ligase] adenylyltransferase activity"/>
    <property type="evidence" value="ECO:0007669"/>
    <property type="project" value="InterPro"/>
</dbReference>
<evidence type="ECO:0000313" key="4">
    <source>
        <dbReference type="Proteomes" id="UP001214043"/>
    </source>
</evidence>
<sequence length="936" mass="99636">MAATAAHAARNSADKIDPSRASAALERWRRAVADSMGGDPGAPLDQPDRRLLMLRIFGGTRRLGELCVTHPDAAAIALMDGASPVLAEAARDLTALDRGVGGPEALHAALAPIKNRVDVAIAIAELSGQWSVADATAARVDFAERMVETGIRWLVRAAVKRGELAVEDPDNFLRGVFIVAGGDFAHEDLSPHGPLDLVILYAEDAFKGQAARGADRIFVRIGAEIREAFEGKTGDHQLYALRTPLGSGVGGAGFADNAARVKATAAGPQAEALKMWLGGARVVAGDRTAGGVFLEEMEEVVWGENPIPSEALNALAEASDADPRSVFRKAADICRVTIGGLRPVFRTASARQIFETAASSRLLARDVARRLVAGEELAHVAVARMQMIKGSCTVEVEREDEKSALARLCGFADYEGLDAALKGAQTDAANTVKRLTGGIQAEIALYRSGSEDGDAGKLEDLGFLNGAVLSAAIDDWTRSARGIAGSQKFSALAPGLLTAFGETQHPDDAVRLFDKLLDAGGDKHDVFAMMRDNAYQRDGLVDAFGSFGSVIEPLLNTEEGAEIILDRPGAETPQSGGEWLARFTPPALKGNDALKELAAWRRDAIARIAFSAASGATNFDAAVDALDAIHMRTLTDVFEVARKLAPKDEAGAGDKIALHVFEAEGPHLPGVATYLGFIAQDADNEGNEAFAKRYLATLSDLDDGVFAILPDASHRPSGVSGTLAPAAAAFKSYVQSEAVAHEQIMLARGRVIAGENKIAEQAQDALRTAVAGARRADILFRDLDRARAQRMRREKATSDWDIDRIEGGRTDVELVISTLIYKHASAHPFVQDTHPAEALVAMARSGLITEDAAQSLASARAFWARLQLVRALSGWADPTRTPVRKRFGELIARAAGVQKFEQVRPMMRGYADEVSRSYAQLVLGRPCLGAMPQAAH</sequence>
<dbReference type="GO" id="GO:0005829">
    <property type="term" value="C:cytosol"/>
    <property type="evidence" value="ECO:0007669"/>
    <property type="project" value="TreeGrafter"/>
</dbReference>
<dbReference type="Gene3D" id="1.20.120.330">
    <property type="entry name" value="Nucleotidyltransferases domain 2"/>
    <property type="match status" value="1"/>
</dbReference>
<dbReference type="Pfam" id="PF03710">
    <property type="entry name" value="GlnE"/>
    <property type="match status" value="2"/>
</dbReference>
<dbReference type="PANTHER" id="PTHR30621">
    <property type="entry name" value="GLUTAMINE SYNTHETASE ADENYLYLTRANSFERASE"/>
    <property type="match status" value="1"/>
</dbReference>
<dbReference type="SUPFAM" id="SSF81301">
    <property type="entry name" value="Nucleotidyltransferase"/>
    <property type="match status" value="2"/>
</dbReference>
<dbReference type="AlphaFoldDB" id="A0AAE9ZFM2"/>
<dbReference type="Proteomes" id="UP001214043">
    <property type="component" value="Chromosome"/>
</dbReference>
<protein>
    <recommendedName>
        <fullName evidence="2">Glutamate-ammonia ligase adenylyltransferase repeated domain-containing protein</fullName>
    </recommendedName>
</protein>
<evidence type="ECO:0000259" key="2">
    <source>
        <dbReference type="Pfam" id="PF03710"/>
    </source>
</evidence>
<dbReference type="EMBL" id="CP118166">
    <property type="protein sequence ID" value="WDI32077.1"/>
    <property type="molecule type" value="Genomic_DNA"/>
</dbReference>
<feature type="domain" description="Glutamate-ammonia ligase adenylyltransferase repeated" evidence="2">
    <location>
        <begin position="99"/>
        <end position="240"/>
    </location>
</feature>
<gene>
    <name evidence="3" type="ORF">PUV54_02590</name>
</gene>
<feature type="domain" description="Glutamate-ammonia ligase adenylyltransferase repeated" evidence="2">
    <location>
        <begin position="711"/>
        <end position="762"/>
    </location>
</feature>
<dbReference type="PANTHER" id="PTHR30621:SF0">
    <property type="entry name" value="BIFUNCTIONAL GLUTAMINE SYNTHETASE ADENYLYLTRANSFERASE_ADENYLYL-REMOVING ENZYME"/>
    <property type="match status" value="1"/>
</dbReference>
<reference evidence="3" key="1">
    <citation type="submission" date="2023-02" db="EMBL/GenBank/DDBJ databases">
        <title>Genome sequence of Hyphococcus flavus.</title>
        <authorList>
            <person name="Rong J.-C."/>
            <person name="Zhao Q."/>
            <person name="Yi M."/>
            <person name="Wu J.-Y."/>
        </authorList>
    </citation>
    <scope>NUCLEOTIDE SEQUENCE</scope>
    <source>
        <strain evidence="3">MCCC 1K03223</strain>
    </source>
</reference>
<organism evidence="3 4">
    <name type="scientific">Hyphococcus flavus</name>
    <dbReference type="NCBI Taxonomy" id="1866326"/>
    <lineage>
        <taxon>Bacteria</taxon>
        <taxon>Pseudomonadati</taxon>
        <taxon>Pseudomonadota</taxon>
        <taxon>Alphaproteobacteria</taxon>
        <taxon>Parvularculales</taxon>
        <taxon>Parvularculaceae</taxon>
        <taxon>Hyphococcus</taxon>
    </lineage>
</organism>